<organism evidence="1 2">
    <name type="scientific">Paraglaciecola arctica BSs20135</name>
    <dbReference type="NCBI Taxonomy" id="493475"/>
    <lineage>
        <taxon>Bacteria</taxon>
        <taxon>Pseudomonadati</taxon>
        <taxon>Pseudomonadota</taxon>
        <taxon>Gammaproteobacteria</taxon>
        <taxon>Alteromonadales</taxon>
        <taxon>Alteromonadaceae</taxon>
        <taxon>Paraglaciecola</taxon>
    </lineage>
</organism>
<evidence type="ECO:0000313" key="2">
    <source>
        <dbReference type="Proteomes" id="UP000006327"/>
    </source>
</evidence>
<reference evidence="1 2" key="1">
    <citation type="journal article" date="2017" name="Antonie Van Leeuwenhoek">
        <title>Rhizobium rhizosphaerae sp. nov., a novel species isolated from rice rhizosphere.</title>
        <authorList>
            <person name="Zhao J.J."/>
            <person name="Zhang J."/>
            <person name="Zhang R.J."/>
            <person name="Zhang C.W."/>
            <person name="Yin H.Q."/>
            <person name="Zhang X.X."/>
        </authorList>
    </citation>
    <scope>NUCLEOTIDE SEQUENCE [LARGE SCALE GENOMIC DNA]</scope>
    <source>
        <strain evidence="1 2">BSs20135</strain>
    </source>
</reference>
<accession>K6YK46</accession>
<protein>
    <submittedName>
        <fullName evidence="1">Uncharacterized protein</fullName>
    </submittedName>
</protein>
<dbReference type="STRING" id="493475.GARC_1590"/>
<comment type="caution">
    <text evidence="1">The sequence shown here is derived from an EMBL/GenBank/DDBJ whole genome shotgun (WGS) entry which is preliminary data.</text>
</comment>
<evidence type="ECO:0000313" key="1">
    <source>
        <dbReference type="EMBL" id="GAC18562.1"/>
    </source>
</evidence>
<sequence length="38" mass="4401">MHKGIWDDFVVSAKMKTYNAGNNVSNCQHYSANPRLFR</sequence>
<proteinExistence type="predicted"/>
<dbReference type="EMBL" id="BAEO01000018">
    <property type="protein sequence ID" value="GAC18562.1"/>
    <property type="molecule type" value="Genomic_DNA"/>
</dbReference>
<dbReference type="AlphaFoldDB" id="K6YK46"/>
<keyword evidence="2" id="KW-1185">Reference proteome</keyword>
<dbReference type="Proteomes" id="UP000006327">
    <property type="component" value="Unassembled WGS sequence"/>
</dbReference>
<gene>
    <name evidence="1" type="ORF">GARC_1590</name>
</gene>
<name>K6YK46_9ALTE</name>